<name>X1NBM8_9ZZZZ</name>
<dbReference type="InterPro" id="IPR029063">
    <property type="entry name" value="SAM-dependent_MTases_sf"/>
</dbReference>
<dbReference type="AlphaFoldDB" id="X1NBM8"/>
<feature type="non-terminal residue" evidence="2">
    <location>
        <position position="1"/>
    </location>
</feature>
<evidence type="ECO:0000313" key="2">
    <source>
        <dbReference type="EMBL" id="GAI41432.1"/>
    </source>
</evidence>
<feature type="region of interest" description="Disordered" evidence="1">
    <location>
        <begin position="117"/>
        <end position="140"/>
    </location>
</feature>
<feature type="non-terminal residue" evidence="2">
    <location>
        <position position="265"/>
    </location>
</feature>
<protein>
    <submittedName>
        <fullName evidence="2">Uncharacterized protein</fullName>
    </submittedName>
</protein>
<gene>
    <name evidence="2" type="ORF">S06H3_40936</name>
</gene>
<reference evidence="2" key="1">
    <citation type="journal article" date="2014" name="Front. Microbiol.">
        <title>High frequency of phylogenetically diverse reductive dehalogenase-homologous genes in deep subseafloor sedimentary metagenomes.</title>
        <authorList>
            <person name="Kawai M."/>
            <person name="Futagami T."/>
            <person name="Toyoda A."/>
            <person name="Takaki Y."/>
            <person name="Nishi S."/>
            <person name="Hori S."/>
            <person name="Arai W."/>
            <person name="Tsubouchi T."/>
            <person name="Morono Y."/>
            <person name="Uchiyama I."/>
            <person name="Ito T."/>
            <person name="Fujiyama A."/>
            <person name="Inagaki F."/>
            <person name="Takami H."/>
        </authorList>
    </citation>
    <scope>NUCLEOTIDE SEQUENCE</scope>
    <source>
        <strain evidence="2">Expedition CK06-06</strain>
    </source>
</reference>
<sequence>TISHEYILMLTKSGKVQYWTHRDHAGTRQRPKADWRWINEKTKEEVAVEPPDWREKVTCPECKGEKNLEVDIGLGIIRWEECDYCHGKGTVKLWKRINLWRGHDYYWDADAVREPQSETSHPRFAKGQEDNPPPARSDSKEILRESYKDWRKYTGVHILPLGRNIRSVWEFPTKPYPEAHFAVFPDELPKKCIMAATPPKCCAECGAPWERIIEKKPSTMNIRVQCLATWCDHIRQEDLSHLHRLGLQEGHLRLHPILDNAPGDL</sequence>
<dbReference type="Gene3D" id="3.40.50.150">
    <property type="entry name" value="Vaccinia Virus protein VP39"/>
    <property type="match status" value="1"/>
</dbReference>
<accession>X1NBM8</accession>
<comment type="caution">
    <text evidence="2">The sequence shown here is derived from an EMBL/GenBank/DDBJ whole genome shotgun (WGS) entry which is preliminary data.</text>
</comment>
<evidence type="ECO:0000256" key="1">
    <source>
        <dbReference type="SAM" id="MobiDB-lite"/>
    </source>
</evidence>
<organism evidence="2">
    <name type="scientific">marine sediment metagenome</name>
    <dbReference type="NCBI Taxonomy" id="412755"/>
    <lineage>
        <taxon>unclassified sequences</taxon>
        <taxon>metagenomes</taxon>
        <taxon>ecological metagenomes</taxon>
    </lineage>
</organism>
<proteinExistence type="predicted"/>
<dbReference type="EMBL" id="BARV01025166">
    <property type="protein sequence ID" value="GAI41432.1"/>
    <property type="molecule type" value="Genomic_DNA"/>
</dbReference>